<dbReference type="SMART" id="SM00862">
    <property type="entry name" value="Trans_reg_C"/>
    <property type="match status" value="1"/>
</dbReference>
<dbReference type="GO" id="GO:0032993">
    <property type="term" value="C:protein-DNA complex"/>
    <property type="evidence" value="ECO:0007669"/>
    <property type="project" value="TreeGrafter"/>
</dbReference>
<dbReference type="PROSITE" id="PS50110">
    <property type="entry name" value="RESPONSE_REGULATORY"/>
    <property type="match status" value="1"/>
</dbReference>
<dbReference type="InterPro" id="IPR001789">
    <property type="entry name" value="Sig_transdc_resp-reg_receiver"/>
</dbReference>
<name>A0A644XKR5_9ZZZZ</name>
<organism evidence="4">
    <name type="scientific">bioreactor metagenome</name>
    <dbReference type="NCBI Taxonomy" id="1076179"/>
    <lineage>
        <taxon>unclassified sequences</taxon>
        <taxon>metagenomes</taxon>
        <taxon>ecological metagenomes</taxon>
    </lineage>
</organism>
<dbReference type="Gene3D" id="1.10.10.10">
    <property type="entry name" value="Winged helix-like DNA-binding domain superfamily/Winged helix DNA-binding domain"/>
    <property type="match status" value="1"/>
</dbReference>
<dbReference type="PANTHER" id="PTHR48111:SF43">
    <property type="entry name" value="STAGE 0 SPORULATION PROTEIN A HOMOLOG"/>
    <property type="match status" value="1"/>
</dbReference>
<reference evidence="4" key="1">
    <citation type="submission" date="2019-08" db="EMBL/GenBank/DDBJ databases">
        <authorList>
            <person name="Kucharzyk K."/>
            <person name="Murdoch R.W."/>
            <person name="Higgins S."/>
            <person name="Loffler F."/>
        </authorList>
    </citation>
    <scope>NUCLEOTIDE SEQUENCE</scope>
</reference>
<dbReference type="InterPro" id="IPR036388">
    <property type="entry name" value="WH-like_DNA-bd_sf"/>
</dbReference>
<gene>
    <name evidence="4" type="primary">graR_10</name>
    <name evidence="4" type="ORF">SDC9_61187</name>
</gene>
<dbReference type="GO" id="GO:0000976">
    <property type="term" value="F:transcription cis-regulatory region binding"/>
    <property type="evidence" value="ECO:0007669"/>
    <property type="project" value="TreeGrafter"/>
</dbReference>
<evidence type="ECO:0000256" key="1">
    <source>
        <dbReference type="ARBA" id="ARBA00023125"/>
    </source>
</evidence>
<keyword evidence="1" id="KW-0238">DNA-binding</keyword>
<feature type="domain" description="Response regulatory" evidence="2">
    <location>
        <begin position="3"/>
        <end position="116"/>
    </location>
</feature>
<dbReference type="PANTHER" id="PTHR48111">
    <property type="entry name" value="REGULATOR OF RPOS"/>
    <property type="match status" value="1"/>
</dbReference>
<dbReference type="SUPFAM" id="SSF52172">
    <property type="entry name" value="CheY-like"/>
    <property type="match status" value="1"/>
</dbReference>
<evidence type="ECO:0000313" key="4">
    <source>
        <dbReference type="EMBL" id="MPM14823.1"/>
    </source>
</evidence>
<proteinExistence type="predicted"/>
<accession>A0A644XKR5</accession>
<dbReference type="GO" id="GO:0005829">
    <property type="term" value="C:cytosol"/>
    <property type="evidence" value="ECO:0007669"/>
    <property type="project" value="TreeGrafter"/>
</dbReference>
<sequence>MYKIVIVEDSEFIRVELKTYLERYGYEVEAPDSFENIIEYINKSNANLILLDINLPLYDGYYICREVRKKSDVPIIVVTSRDSQVDELMSMNLGADDFITKPYNTEILIARVSAILKRSYGKNSNEEIMNYGDLKLNLANGSISYNSNNIELTKNELRILAYLIKNRGKIVSRDTLMDALWQSDLFLDDNTLSVNVTRLRKKIEEIGLSNIIETRRGLGYIMP</sequence>
<dbReference type="InterPro" id="IPR011006">
    <property type="entry name" value="CheY-like_superfamily"/>
</dbReference>
<dbReference type="SMART" id="SM00448">
    <property type="entry name" value="REC"/>
    <property type="match status" value="1"/>
</dbReference>
<dbReference type="InterPro" id="IPR001867">
    <property type="entry name" value="OmpR/PhoB-type_DNA-bd"/>
</dbReference>
<dbReference type="Pfam" id="PF00486">
    <property type="entry name" value="Trans_reg_C"/>
    <property type="match status" value="1"/>
</dbReference>
<dbReference type="Pfam" id="PF00072">
    <property type="entry name" value="Response_reg"/>
    <property type="match status" value="1"/>
</dbReference>
<dbReference type="EMBL" id="VSSQ01002343">
    <property type="protein sequence ID" value="MPM14823.1"/>
    <property type="molecule type" value="Genomic_DNA"/>
</dbReference>
<dbReference type="InterPro" id="IPR039420">
    <property type="entry name" value="WalR-like"/>
</dbReference>
<dbReference type="Gene3D" id="3.40.50.2300">
    <property type="match status" value="1"/>
</dbReference>
<dbReference type="InterPro" id="IPR016032">
    <property type="entry name" value="Sig_transdc_resp-reg_C-effctor"/>
</dbReference>
<dbReference type="GO" id="GO:0000156">
    <property type="term" value="F:phosphorelay response regulator activity"/>
    <property type="evidence" value="ECO:0007669"/>
    <property type="project" value="TreeGrafter"/>
</dbReference>
<comment type="caution">
    <text evidence="4">The sequence shown here is derived from an EMBL/GenBank/DDBJ whole genome shotgun (WGS) entry which is preliminary data.</text>
</comment>
<dbReference type="PROSITE" id="PS51755">
    <property type="entry name" value="OMPR_PHOB"/>
    <property type="match status" value="1"/>
</dbReference>
<dbReference type="CDD" id="cd00383">
    <property type="entry name" value="trans_reg_C"/>
    <property type="match status" value="1"/>
</dbReference>
<protein>
    <submittedName>
        <fullName evidence="4">Response regulator protein GraR</fullName>
    </submittedName>
</protein>
<evidence type="ECO:0000259" key="3">
    <source>
        <dbReference type="PROSITE" id="PS51755"/>
    </source>
</evidence>
<evidence type="ECO:0000259" key="2">
    <source>
        <dbReference type="PROSITE" id="PS50110"/>
    </source>
</evidence>
<feature type="domain" description="OmpR/PhoB-type" evidence="3">
    <location>
        <begin position="126"/>
        <end position="223"/>
    </location>
</feature>
<dbReference type="Gene3D" id="6.10.250.690">
    <property type="match status" value="1"/>
</dbReference>
<dbReference type="GO" id="GO:0006355">
    <property type="term" value="P:regulation of DNA-templated transcription"/>
    <property type="evidence" value="ECO:0007669"/>
    <property type="project" value="InterPro"/>
</dbReference>
<dbReference type="AlphaFoldDB" id="A0A644XKR5"/>
<dbReference type="SUPFAM" id="SSF46894">
    <property type="entry name" value="C-terminal effector domain of the bipartite response regulators"/>
    <property type="match status" value="1"/>
</dbReference>